<sequence>MKSINFITTFRPLYLISIFCGFLFFTINFDNFTAKISPWNFLTLFIVTAVNIAMSFSYWFVTFFFDGFKVEITQKSMPWLICLDHLTQIFAIFWFLKNRGNFVKFLKTIVEIDENLLEFGVKIDHNLRKKKLIKIMIGIFFYIIGFHIYTLFTQSYSIPLMAFSIWIYLVWIISISHFVLAAVTIGQRFEFLNSCIENNFKEIKKCSKIHLKIAESVKTFNKIFGPPMMFFFASLFAFNCVTAFTLIVIPKYDWSKITTLIQISITITFTFFELVITIYAAEKISNAKTKAIEILYKNLNNQNENQAEVMNLVSQISHTNVSLGCKFFDFNSKFLFQVRNFSVCVDEIA</sequence>
<feature type="transmembrane region" description="Helical" evidence="8">
    <location>
        <begin position="12"/>
        <end position="29"/>
    </location>
</feature>
<keyword evidence="5 8" id="KW-0472">Membrane</keyword>
<evidence type="ECO:0000256" key="4">
    <source>
        <dbReference type="ARBA" id="ARBA00022989"/>
    </source>
</evidence>
<keyword evidence="4 8" id="KW-1133">Transmembrane helix</keyword>
<dbReference type="Proteomes" id="UP001107558">
    <property type="component" value="Chromosome 4"/>
</dbReference>
<dbReference type="GO" id="GO:0005886">
    <property type="term" value="C:plasma membrane"/>
    <property type="evidence" value="ECO:0007669"/>
    <property type="project" value="UniProtKB-SubCell"/>
</dbReference>
<feature type="transmembrane region" description="Helical" evidence="8">
    <location>
        <begin position="261"/>
        <end position="281"/>
    </location>
</feature>
<feature type="transmembrane region" description="Helical" evidence="8">
    <location>
        <begin position="77"/>
        <end position="96"/>
    </location>
</feature>
<evidence type="ECO:0000256" key="1">
    <source>
        <dbReference type="ARBA" id="ARBA00004651"/>
    </source>
</evidence>
<comment type="similarity">
    <text evidence="8">Belongs to the insect chemoreceptor superfamily. Gustatory receptor (GR) family.</text>
</comment>
<feature type="transmembrane region" description="Helical" evidence="8">
    <location>
        <begin position="158"/>
        <end position="183"/>
    </location>
</feature>
<dbReference type="GO" id="GO:0030425">
    <property type="term" value="C:dendrite"/>
    <property type="evidence" value="ECO:0007669"/>
    <property type="project" value="TreeGrafter"/>
</dbReference>
<organism evidence="9 10">
    <name type="scientific">Polypedilum vanderplanki</name>
    <name type="common">Sleeping chironomid midge</name>
    <dbReference type="NCBI Taxonomy" id="319348"/>
    <lineage>
        <taxon>Eukaryota</taxon>
        <taxon>Metazoa</taxon>
        <taxon>Ecdysozoa</taxon>
        <taxon>Arthropoda</taxon>
        <taxon>Hexapoda</taxon>
        <taxon>Insecta</taxon>
        <taxon>Pterygota</taxon>
        <taxon>Neoptera</taxon>
        <taxon>Endopterygota</taxon>
        <taxon>Diptera</taxon>
        <taxon>Nematocera</taxon>
        <taxon>Chironomoidea</taxon>
        <taxon>Chironomidae</taxon>
        <taxon>Chironominae</taxon>
        <taxon>Polypedilum</taxon>
        <taxon>Polypedilum</taxon>
    </lineage>
</organism>
<evidence type="ECO:0000256" key="6">
    <source>
        <dbReference type="ARBA" id="ARBA00023170"/>
    </source>
</evidence>
<evidence type="ECO:0000256" key="3">
    <source>
        <dbReference type="ARBA" id="ARBA00022692"/>
    </source>
</evidence>
<evidence type="ECO:0000313" key="9">
    <source>
        <dbReference type="EMBL" id="KAG5669249.1"/>
    </source>
</evidence>
<comment type="caution">
    <text evidence="9">The sequence shown here is derived from an EMBL/GenBank/DDBJ whole genome shotgun (WGS) entry which is preliminary data.</text>
</comment>
<feature type="transmembrane region" description="Helical" evidence="8">
    <location>
        <begin position="41"/>
        <end position="65"/>
    </location>
</feature>
<evidence type="ECO:0000313" key="10">
    <source>
        <dbReference type="Proteomes" id="UP001107558"/>
    </source>
</evidence>
<evidence type="ECO:0000256" key="5">
    <source>
        <dbReference type="ARBA" id="ARBA00023136"/>
    </source>
</evidence>
<dbReference type="GO" id="GO:0008049">
    <property type="term" value="P:male courtship behavior"/>
    <property type="evidence" value="ECO:0007669"/>
    <property type="project" value="TreeGrafter"/>
</dbReference>
<name>A0A9J6BH87_POLVA</name>
<evidence type="ECO:0000256" key="7">
    <source>
        <dbReference type="ARBA" id="ARBA00023224"/>
    </source>
</evidence>
<dbReference type="GO" id="GO:0043025">
    <property type="term" value="C:neuronal cell body"/>
    <property type="evidence" value="ECO:0007669"/>
    <property type="project" value="TreeGrafter"/>
</dbReference>
<comment type="function">
    <text evidence="8">Gustatory receptor which mediates acceptance or avoidance behavior, depending on its substrates.</text>
</comment>
<dbReference type="AlphaFoldDB" id="A0A9J6BH87"/>
<accession>A0A9J6BH87</accession>
<dbReference type="InterPro" id="IPR013604">
    <property type="entry name" value="7TM_chemorcpt"/>
</dbReference>
<keyword evidence="10" id="KW-1185">Reference proteome</keyword>
<dbReference type="EMBL" id="JADBJN010000004">
    <property type="protein sequence ID" value="KAG5669249.1"/>
    <property type="molecule type" value="Genomic_DNA"/>
</dbReference>
<keyword evidence="7 8" id="KW-0807">Transducer</keyword>
<protein>
    <recommendedName>
        <fullName evidence="8">Gustatory receptor</fullName>
    </recommendedName>
</protein>
<proteinExistence type="inferred from homology"/>
<feature type="transmembrane region" description="Helical" evidence="8">
    <location>
        <begin position="228"/>
        <end position="249"/>
    </location>
</feature>
<dbReference type="GO" id="GO:0007635">
    <property type="term" value="P:chemosensory behavior"/>
    <property type="evidence" value="ECO:0007669"/>
    <property type="project" value="TreeGrafter"/>
</dbReference>
<keyword evidence="3 8" id="KW-0812">Transmembrane</keyword>
<dbReference type="PANTHER" id="PTHR21143">
    <property type="entry name" value="INVERTEBRATE GUSTATORY RECEPTOR"/>
    <property type="match status" value="1"/>
</dbReference>
<keyword evidence="2 8" id="KW-1003">Cell membrane</keyword>
<dbReference type="GO" id="GO:0030424">
    <property type="term" value="C:axon"/>
    <property type="evidence" value="ECO:0007669"/>
    <property type="project" value="TreeGrafter"/>
</dbReference>
<reference evidence="9" key="1">
    <citation type="submission" date="2021-03" db="EMBL/GenBank/DDBJ databases">
        <title>Chromosome level genome of the anhydrobiotic midge Polypedilum vanderplanki.</title>
        <authorList>
            <person name="Yoshida Y."/>
            <person name="Kikawada T."/>
            <person name="Gusev O."/>
        </authorList>
    </citation>
    <scope>NUCLEOTIDE SEQUENCE</scope>
    <source>
        <strain evidence="9">NIAS01</strain>
        <tissue evidence="9">Whole body or cell culture</tissue>
    </source>
</reference>
<comment type="subcellular location">
    <subcellularLocation>
        <location evidence="1 8">Cell membrane</location>
        <topology evidence="1 8">Multi-pass membrane protein</topology>
    </subcellularLocation>
</comment>
<dbReference type="GO" id="GO:0007165">
    <property type="term" value="P:signal transduction"/>
    <property type="evidence" value="ECO:0007669"/>
    <property type="project" value="UniProtKB-KW"/>
</dbReference>
<dbReference type="PANTHER" id="PTHR21143:SF133">
    <property type="entry name" value="GUSTATORY AND PHEROMONE RECEPTOR 32A-RELATED"/>
    <property type="match status" value="1"/>
</dbReference>
<evidence type="ECO:0000256" key="2">
    <source>
        <dbReference type="ARBA" id="ARBA00022475"/>
    </source>
</evidence>
<feature type="transmembrane region" description="Helical" evidence="8">
    <location>
        <begin position="132"/>
        <end position="152"/>
    </location>
</feature>
<evidence type="ECO:0000256" key="8">
    <source>
        <dbReference type="RuleBase" id="RU363108"/>
    </source>
</evidence>
<gene>
    <name evidence="9" type="ORF">PVAND_017141</name>
</gene>
<dbReference type="GO" id="GO:0050909">
    <property type="term" value="P:sensory perception of taste"/>
    <property type="evidence" value="ECO:0007669"/>
    <property type="project" value="InterPro"/>
</dbReference>
<dbReference type="Pfam" id="PF08395">
    <property type="entry name" value="7tm_7"/>
    <property type="match status" value="1"/>
</dbReference>
<keyword evidence="6 8" id="KW-0675">Receptor</keyword>